<feature type="domain" description="Alanine dehydrogenase/pyridine nucleotide transhydrogenase NAD(H)-binding" evidence="1">
    <location>
        <begin position="117"/>
        <end position="225"/>
    </location>
</feature>
<name>A0A520KXG0_9EURY</name>
<dbReference type="InterPro" id="IPR015259">
    <property type="entry name" value="Methyl-teptahyd_DH_N"/>
</dbReference>
<feature type="domain" description="Methylene-tetrahydromethanopterin dehydrogenase N-terminal" evidence="2">
    <location>
        <begin position="16"/>
        <end position="95"/>
    </location>
</feature>
<dbReference type="EMBL" id="RXIL01000054">
    <property type="protein sequence ID" value="RZN70540.1"/>
    <property type="molecule type" value="Genomic_DNA"/>
</dbReference>
<gene>
    <name evidence="3" type="ORF">EF807_03135</name>
</gene>
<dbReference type="SUPFAM" id="SSF53223">
    <property type="entry name" value="Aminoacid dehydrogenase-like, N-terminal domain"/>
    <property type="match status" value="1"/>
</dbReference>
<dbReference type="Proteomes" id="UP000320766">
    <property type="component" value="Unassembled WGS sequence"/>
</dbReference>
<reference evidence="3 4" key="1">
    <citation type="journal article" date="2019" name="Nat. Microbiol.">
        <title>Wide diversity of methane and short-chain alkane metabolisms in uncultured archaea.</title>
        <authorList>
            <person name="Borrel G."/>
            <person name="Adam P.S."/>
            <person name="McKay L.J."/>
            <person name="Chen L.X."/>
            <person name="Sierra-Garcia I.N."/>
            <person name="Sieber C.M."/>
            <person name="Letourneur Q."/>
            <person name="Ghozlane A."/>
            <person name="Andersen G.L."/>
            <person name="Li W.J."/>
            <person name="Hallam S.J."/>
            <person name="Muyzer G."/>
            <person name="de Oliveira V.M."/>
            <person name="Inskeep W.P."/>
            <person name="Banfield J.F."/>
            <person name="Gribaldo S."/>
        </authorList>
    </citation>
    <scope>NUCLEOTIDE SEQUENCE [LARGE SCALE GENOMIC DNA]</scope>
    <source>
        <strain evidence="3">NM1b</strain>
    </source>
</reference>
<comment type="caution">
    <text evidence="3">The sequence shown here is derived from an EMBL/GenBank/DDBJ whole genome shotgun (WGS) entry which is preliminary data.</text>
</comment>
<accession>A0A520KXG0</accession>
<dbReference type="Pfam" id="PF01262">
    <property type="entry name" value="AlaDh_PNT_C"/>
    <property type="match status" value="1"/>
</dbReference>
<evidence type="ECO:0000313" key="3">
    <source>
        <dbReference type="EMBL" id="RZN70540.1"/>
    </source>
</evidence>
<evidence type="ECO:0000313" key="4">
    <source>
        <dbReference type="Proteomes" id="UP000320766"/>
    </source>
</evidence>
<dbReference type="AlphaFoldDB" id="A0A520KXG0"/>
<dbReference type="Pfam" id="PF09176">
    <property type="entry name" value="Mpt_N"/>
    <property type="match status" value="1"/>
</dbReference>
<dbReference type="SUPFAM" id="SSF51735">
    <property type="entry name" value="NAD(P)-binding Rossmann-fold domains"/>
    <property type="match status" value="1"/>
</dbReference>
<dbReference type="InterPro" id="IPR037089">
    <property type="entry name" value="Methyl-teptahyd_DH_N_sf"/>
</dbReference>
<organism evidence="3 4">
    <name type="scientific">Candidatus Methanolliviera hydrocarbonicum</name>
    <dbReference type="NCBI Taxonomy" id="2491085"/>
    <lineage>
        <taxon>Archaea</taxon>
        <taxon>Methanobacteriati</taxon>
        <taxon>Methanobacteriota</taxon>
        <taxon>Candidatus Methanoliparia</taxon>
        <taxon>Candidatus Methanoliparales</taxon>
        <taxon>Candidatus Methanollivieraceae</taxon>
        <taxon>Candidatus Methanolliviera</taxon>
    </lineage>
</organism>
<evidence type="ECO:0000259" key="2">
    <source>
        <dbReference type="Pfam" id="PF09176"/>
    </source>
</evidence>
<protein>
    <submittedName>
        <fullName evidence="3">Methylenetetrahydromethanopterin dehydrogenase</fullName>
    </submittedName>
</protein>
<dbReference type="InterPro" id="IPR036291">
    <property type="entry name" value="NAD(P)-bd_dom_sf"/>
</dbReference>
<evidence type="ECO:0000259" key="1">
    <source>
        <dbReference type="Pfam" id="PF01262"/>
    </source>
</evidence>
<dbReference type="InterPro" id="IPR046346">
    <property type="entry name" value="Aminoacid_DH-like_N_sf"/>
</dbReference>
<dbReference type="InterPro" id="IPR007698">
    <property type="entry name" value="AlaDH/PNT_NAD(H)-bd"/>
</dbReference>
<dbReference type="Gene3D" id="3.40.50.720">
    <property type="entry name" value="NAD(P)-binding Rossmann-like Domain"/>
    <property type="match status" value="1"/>
</dbReference>
<proteinExistence type="predicted"/>
<sequence length="293" mass="31357">MKDIMLLFDTDRYVTPFDILIAYDSGFDIVVPIAQVEAKSVTALTQDAMFPRGVKGVGHTTIFVGGKDVDEAKKILKNVKKSMFPPFEISIIVDPRGGHTTASALVAKIDNVLSEKGFEGLKGKKVVILAGTGQVGQLAATICACEGADVIITSRKKSRAEEIASEIEKEEGIKIKGMQGANDDEIFEAVKDADVIITAGKAGVCLVNTEMLKKMDKCKVVADVNAVPPLGIEGLELSDDGKEILPGVFGLGALATGDLKYKTEMAVLNAAREAKKGVFDYKFAFEKAKELLK</sequence>
<dbReference type="Gene3D" id="3.40.50.10280">
    <property type="entry name" value="Methylene-tetrahydromethanopterin dehydrogenase, N-terminal domain"/>
    <property type="match status" value="1"/>
</dbReference>